<protein>
    <submittedName>
        <fullName evidence="1">Uncharacterized protein</fullName>
    </submittedName>
</protein>
<accession>A0A7M2YWQ3</accession>
<dbReference type="Proteomes" id="UP000254134">
    <property type="component" value="Unassembled WGS sequence"/>
</dbReference>
<comment type="caution">
    <text evidence="1">The sequence shown here is derived from an EMBL/GenBank/DDBJ whole genome shotgun (WGS) entry which is preliminary data.</text>
</comment>
<gene>
    <name evidence="1" type="ORF">Gocc_2106</name>
</gene>
<keyword evidence="2" id="KW-1185">Reference proteome</keyword>
<proteinExistence type="predicted"/>
<dbReference type="EMBL" id="QQZY01000005">
    <property type="protein sequence ID" value="RDI74009.1"/>
    <property type="molecule type" value="Genomic_DNA"/>
</dbReference>
<reference evidence="2" key="2">
    <citation type="journal article" date="2019" name="MicrobiologyOpen">
        <title>High-quality draft genome sequence of Gaiella occulta isolated from a 150 meter deep mineral water borehole and comparison with the genome sequences of other deep-branching lineages of the phylum Actinobacteria.</title>
        <authorList>
            <person name="Severino R."/>
            <person name="Froufe H.J.C."/>
            <person name="Barroso C."/>
            <person name="Albuquerque L."/>
            <person name="Lobo-da-Cunha A."/>
            <person name="da Costa M.S."/>
            <person name="Egas C."/>
        </authorList>
    </citation>
    <scope>NUCLEOTIDE SEQUENCE [LARGE SCALE GENOMIC DNA]</scope>
    <source>
        <strain evidence="2">F2-233</strain>
    </source>
</reference>
<evidence type="ECO:0000313" key="1">
    <source>
        <dbReference type="EMBL" id="RDI74009.1"/>
    </source>
</evidence>
<organism evidence="1 2">
    <name type="scientific">Gaiella occulta</name>
    <dbReference type="NCBI Taxonomy" id="1002870"/>
    <lineage>
        <taxon>Bacteria</taxon>
        <taxon>Bacillati</taxon>
        <taxon>Actinomycetota</taxon>
        <taxon>Thermoleophilia</taxon>
        <taxon>Gaiellales</taxon>
        <taxon>Gaiellaceae</taxon>
        <taxon>Gaiella</taxon>
    </lineage>
</organism>
<evidence type="ECO:0000313" key="2">
    <source>
        <dbReference type="Proteomes" id="UP000254134"/>
    </source>
</evidence>
<reference evidence="1 2" key="1">
    <citation type="submission" date="2018-07" db="EMBL/GenBank/DDBJ databases">
        <title>High-quality-draft genome sequence of Gaiella occulta.</title>
        <authorList>
            <person name="Severino R."/>
            <person name="Froufe H.J.C."/>
            <person name="Rainey F.A."/>
            <person name="Barroso C."/>
            <person name="Albuquerque L."/>
            <person name="Lobo-Da-Cunha A."/>
            <person name="Da Costa M.S."/>
            <person name="Egas C."/>
        </authorList>
    </citation>
    <scope>NUCLEOTIDE SEQUENCE [LARGE SCALE GENOMIC DNA]</scope>
    <source>
        <strain evidence="1 2">F2-233</strain>
    </source>
</reference>
<name>A0A7M2YWQ3_9ACTN</name>
<dbReference type="AlphaFoldDB" id="A0A7M2YWQ3"/>
<sequence length="93" mass="10785">MSWVIGRGGVILYKAMWTSAARIGAFLERFQAQPIDLRHAPFHTEQLEIRRRDSDAFARGLERNGPRAVAEFARAEEYWKERARAAARARRSR</sequence>